<dbReference type="Proteomes" id="UP000186039">
    <property type="component" value="Unassembled WGS sequence"/>
</dbReference>
<gene>
    <name evidence="1" type="ORF">BIY20_02925</name>
</gene>
<sequence length="88" mass="10212">MRVVLIEIMQAEAQKRIFDRLRKHYGVGSVALGRLFDISRASMYRYEHGQLVLPMDTGIRIEKVSRGVVQRHEIFPAMFSGYVREDGE</sequence>
<keyword evidence="2" id="KW-1185">Reference proteome</keyword>
<evidence type="ECO:0000313" key="1">
    <source>
        <dbReference type="EMBL" id="OLQ85760.1"/>
    </source>
</evidence>
<proteinExistence type="predicted"/>
<dbReference type="EMBL" id="MJMH01000217">
    <property type="protein sequence ID" value="OLQ85760.1"/>
    <property type="molecule type" value="Genomic_DNA"/>
</dbReference>
<reference evidence="1 2" key="1">
    <citation type="submission" date="2016-09" db="EMBL/GenBank/DDBJ databases">
        <title>Genomic Taxonomy of the Vibrionaceae.</title>
        <authorList>
            <person name="Gonzalez-Castillo A."/>
            <person name="Gomez-Gil B."/>
            <person name="Enciso-Ibarra K."/>
        </authorList>
    </citation>
    <scope>NUCLEOTIDE SEQUENCE [LARGE SCALE GENOMIC DNA]</scope>
    <source>
        <strain evidence="1 2">CAIM 1902</strain>
    </source>
</reference>
<protein>
    <recommendedName>
        <fullName evidence="3">Transcriptional regulator</fullName>
    </recommendedName>
</protein>
<comment type="caution">
    <text evidence="1">The sequence shown here is derived from an EMBL/GenBank/DDBJ whole genome shotgun (WGS) entry which is preliminary data.</text>
</comment>
<evidence type="ECO:0000313" key="2">
    <source>
        <dbReference type="Proteomes" id="UP000186039"/>
    </source>
</evidence>
<name>A0ABX3F916_9VIBR</name>
<organism evidence="1 2">
    <name type="scientific">Vibrio panuliri</name>
    <dbReference type="NCBI Taxonomy" id="1381081"/>
    <lineage>
        <taxon>Bacteria</taxon>
        <taxon>Pseudomonadati</taxon>
        <taxon>Pseudomonadota</taxon>
        <taxon>Gammaproteobacteria</taxon>
        <taxon>Vibrionales</taxon>
        <taxon>Vibrionaceae</taxon>
        <taxon>Vibrio</taxon>
    </lineage>
</organism>
<accession>A0ABX3F916</accession>
<evidence type="ECO:0008006" key="3">
    <source>
        <dbReference type="Google" id="ProtNLM"/>
    </source>
</evidence>